<evidence type="ECO:0000313" key="2">
    <source>
        <dbReference type="EMBL" id="KAF9982371.1"/>
    </source>
</evidence>
<feature type="compositionally biased region" description="Polar residues" evidence="1">
    <location>
        <begin position="26"/>
        <end position="51"/>
    </location>
</feature>
<name>A0A9P6M9E7_9FUNG</name>
<reference evidence="2" key="1">
    <citation type="journal article" date="2020" name="Fungal Divers.">
        <title>Resolving the Mortierellaceae phylogeny through synthesis of multi-gene phylogenetics and phylogenomics.</title>
        <authorList>
            <person name="Vandepol N."/>
            <person name="Liber J."/>
            <person name="Desiro A."/>
            <person name="Na H."/>
            <person name="Kennedy M."/>
            <person name="Barry K."/>
            <person name="Grigoriev I.V."/>
            <person name="Miller A.N."/>
            <person name="O'Donnell K."/>
            <person name="Stajich J.E."/>
            <person name="Bonito G."/>
        </authorList>
    </citation>
    <scope>NUCLEOTIDE SEQUENCE</scope>
    <source>
        <strain evidence="2">MES-2147</strain>
    </source>
</reference>
<proteinExistence type="predicted"/>
<keyword evidence="3" id="KW-1185">Reference proteome</keyword>
<dbReference type="EMBL" id="JAAAHW010003591">
    <property type="protein sequence ID" value="KAF9982371.1"/>
    <property type="molecule type" value="Genomic_DNA"/>
</dbReference>
<accession>A0A9P6M9E7</accession>
<sequence length="87" mass="9676">MPASTCAMDSDNNITSGQHQSRDPAGTNSPSSDHQQKSQQTSRLNSIWASQKENDDQWAHLARNNLEASNIEPSYVHTTFRGEDDCQ</sequence>
<comment type="caution">
    <text evidence="2">The sequence shown here is derived from an EMBL/GenBank/DDBJ whole genome shotgun (WGS) entry which is preliminary data.</text>
</comment>
<organism evidence="2 3">
    <name type="scientific">Modicella reniformis</name>
    <dbReference type="NCBI Taxonomy" id="1440133"/>
    <lineage>
        <taxon>Eukaryota</taxon>
        <taxon>Fungi</taxon>
        <taxon>Fungi incertae sedis</taxon>
        <taxon>Mucoromycota</taxon>
        <taxon>Mortierellomycotina</taxon>
        <taxon>Mortierellomycetes</taxon>
        <taxon>Mortierellales</taxon>
        <taxon>Mortierellaceae</taxon>
        <taxon>Modicella</taxon>
    </lineage>
</organism>
<protein>
    <submittedName>
        <fullName evidence="2">Uncharacterized protein</fullName>
    </submittedName>
</protein>
<dbReference type="Proteomes" id="UP000749646">
    <property type="component" value="Unassembled WGS sequence"/>
</dbReference>
<feature type="compositionally biased region" description="Polar residues" evidence="1">
    <location>
        <begin position="10"/>
        <end position="19"/>
    </location>
</feature>
<dbReference type="AlphaFoldDB" id="A0A9P6M9E7"/>
<evidence type="ECO:0000313" key="3">
    <source>
        <dbReference type="Proteomes" id="UP000749646"/>
    </source>
</evidence>
<feature type="non-terminal residue" evidence="2">
    <location>
        <position position="87"/>
    </location>
</feature>
<gene>
    <name evidence="2" type="ORF">BGZ65_002943</name>
</gene>
<feature type="region of interest" description="Disordered" evidence="1">
    <location>
        <begin position="1"/>
        <end position="87"/>
    </location>
</feature>
<evidence type="ECO:0000256" key="1">
    <source>
        <dbReference type="SAM" id="MobiDB-lite"/>
    </source>
</evidence>